<dbReference type="SUPFAM" id="SSF55811">
    <property type="entry name" value="Nudix"/>
    <property type="match status" value="1"/>
</dbReference>
<dbReference type="Proteomes" id="UP000264294">
    <property type="component" value="Unassembled WGS sequence"/>
</dbReference>
<reference evidence="4 6" key="1">
    <citation type="submission" date="2014-04" db="EMBL/GenBank/DDBJ databases">
        <authorList>
            <person name="Bishop-Lilly K.A."/>
            <person name="Broomall S.M."/>
            <person name="Chain P.S."/>
            <person name="Chertkov O."/>
            <person name="Coyne S.R."/>
            <person name="Daligault H.E."/>
            <person name="Davenport K.W."/>
            <person name="Erkkila T."/>
            <person name="Frey K.G."/>
            <person name="Gibbons H.S."/>
            <person name="Gu W."/>
            <person name="Jaissle J."/>
            <person name="Johnson S.L."/>
            <person name="Koroleva G.I."/>
            <person name="Ladner J.T."/>
            <person name="Lo C.-C."/>
            <person name="Minogue T.D."/>
            <person name="Munk C."/>
            <person name="Palacios G.F."/>
            <person name="Redden C.L."/>
            <person name="Rosenzweig C.N."/>
            <person name="Scholz M.B."/>
            <person name="Teshima H."/>
            <person name="Xu Y."/>
        </authorList>
    </citation>
    <scope>NUCLEOTIDE SEQUENCE [LARGE SCALE GENOMIC DNA]</scope>
    <source>
        <strain evidence="4 6">BHP</strain>
    </source>
</reference>
<dbReference type="CDD" id="cd02883">
    <property type="entry name" value="NUDIX_Hydrolase"/>
    <property type="match status" value="1"/>
</dbReference>
<dbReference type="RefSeq" id="WP_042979180.1">
    <property type="nucleotide sequence ID" value="NZ_JMQC01000008.1"/>
</dbReference>
<protein>
    <submittedName>
        <fullName evidence="4">NUDIX domain protein</fullName>
    </submittedName>
    <submittedName>
        <fullName evidence="5">NUDIX hydrolase</fullName>
    </submittedName>
</protein>
<keyword evidence="2 5" id="KW-0378">Hydrolase</keyword>
<dbReference type="STRING" id="1405.B7492_19435"/>
<dbReference type="PROSITE" id="PS51462">
    <property type="entry name" value="NUDIX"/>
    <property type="match status" value="1"/>
</dbReference>
<proteinExistence type="predicted"/>
<dbReference type="Proteomes" id="UP000029389">
    <property type="component" value="Unassembled WGS sequence"/>
</dbReference>
<comment type="cofactor">
    <cofactor evidence="1">
        <name>Mg(2+)</name>
        <dbReference type="ChEBI" id="CHEBI:18420"/>
    </cofactor>
</comment>
<evidence type="ECO:0000259" key="3">
    <source>
        <dbReference type="PROSITE" id="PS51462"/>
    </source>
</evidence>
<dbReference type="GO" id="GO:0016787">
    <property type="term" value="F:hydrolase activity"/>
    <property type="evidence" value="ECO:0007669"/>
    <property type="project" value="UniProtKB-KW"/>
</dbReference>
<dbReference type="AlphaFoldDB" id="A0A090YXY3"/>
<dbReference type="InterPro" id="IPR000086">
    <property type="entry name" value="NUDIX_hydrolase_dom"/>
</dbReference>
<organism evidence="4 6">
    <name type="scientific">Bacillus clarus</name>
    <dbReference type="NCBI Taxonomy" id="2338372"/>
    <lineage>
        <taxon>Bacteria</taxon>
        <taxon>Bacillati</taxon>
        <taxon>Bacillota</taxon>
        <taxon>Bacilli</taxon>
        <taxon>Bacillales</taxon>
        <taxon>Bacillaceae</taxon>
        <taxon>Bacillus</taxon>
        <taxon>Bacillus cereus group</taxon>
    </lineage>
</organism>
<feature type="domain" description="Nudix hydrolase" evidence="3">
    <location>
        <begin position="2"/>
        <end position="130"/>
    </location>
</feature>
<accession>A0A090YXY3</accession>
<dbReference type="PATRIC" id="fig|1405.8.peg.701"/>
<dbReference type="Pfam" id="PF00293">
    <property type="entry name" value="NUDIX"/>
    <property type="match status" value="1"/>
</dbReference>
<dbReference type="EMBL" id="JMQC01000008">
    <property type="protein sequence ID" value="KFN03834.1"/>
    <property type="molecule type" value="Genomic_DNA"/>
</dbReference>
<reference evidence="5 7" key="2">
    <citation type="submission" date="2018-08" db="EMBL/GenBank/DDBJ databases">
        <title>Bacillus clarus sp. nov. strain PS00077A.</title>
        <authorList>
            <person name="Mendez Acevedo M."/>
            <person name="Carroll L."/>
            <person name="Mukherjee M."/>
            <person name="Wiedmann M."/>
            <person name="Kovac J."/>
        </authorList>
    </citation>
    <scope>NUCLEOTIDE SEQUENCE [LARGE SCALE GENOMIC DNA]</scope>
    <source>
        <strain evidence="5 7">PS00077A</strain>
    </source>
</reference>
<keyword evidence="7" id="KW-1185">Reference proteome</keyword>
<dbReference type="PANTHER" id="PTHR43046">
    <property type="entry name" value="GDP-MANNOSE MANNOSYL HYDROLASE"/>
    <property type="match status" value="1"/>
</dbReference>
<dbReference type="Gene3D" id="3.90.79.10">
    <property type="entry name" value="Nucleoside Triphosphate Pyrophosphohydrolase"/>
    <property type="match status" value="1"/>
</dbReference>
<dbReference type="PANTHER" id="PTHR43046:SF2">
    <property type="entry name" value="8-OXO-DGTP DIPHOSPHATASE-RELATED"/>
    <property type="match status" value="1"/>
</dbReference>
<comment type="caution">
    <text evidence="4">The sequence shown here is derived from an EMBL/GenBank/DDBJ whole genome shotgun (WGS) entry which is preliminary data.</text>
</comment>
<evidence type="ECO:0000256" key="2">
    <source>
        <dbReference type="ARBA" id="ARBA00022801"/>
    </source>
</evidence>
<evidence type="ECO:0000313" key="6">
    <source>
        <dbReference type="Proteomes" id="UP000029389"/>
    </source>
</evidence>
<dbReference type="InterPro" id="IPR020476">
    <property type="entry name" value="Nudix_hydrolase"/>
</dbReference>
<dbReference type="InterPro" id="IPR015797">
    <property type="entry name" value="NUDIX_hydrolase-like_dom_sf"/>
</dbReference>
<evidence type="ECO:0000313" key="7">
    <source>
        <dbReference type="Proteomes" id="UP000264294"/>
    </source>
</evidence>
<evidence type="ECO:0000256" key="1">
    <source>
        <dbReference type="ARBA" id="ARBA00001946"/>
    </source>
</evidence>
<dbReference type="EMBL" id="QVOD01000039">
    <property type="protein sequence ID" value="RFT64061.1"/>
    <property type="molecule type" value="Genomic_DNA"/>
</dbReference>
<gene>
    <name evidence="5" type="ORF">D0U04_23120</name>
    <name evidence="4" type="ORF">DJ93_526</name>
</gene>
<name>A0A090YXY3_9BACI</name>
<sequence>MKRWIGTAAICINKKNEILMVLQGKEDEEKRWSVPSGGKEEGETLEEYCVREVWEETGYHVEVVDKIYEKKGITYGVPVHVHYYFVKQIGGNMNIQDSDEFIHEIDWKRMDEIKALLLAFPEEYELLCKYINVEKK</sequence>
<evidence type="ECO:0000313" key="5">
    <source>
        <dbReference type="EMBL" id="RFT64061.1"/>
    </source>
</evidence>
<evidence type="ECO:0000313" key="4">
    <source>
        <dbReference type="EMBL" id="KFN03834.1"/>
    </source>
</evidence>
<dbReference type="PRINTS" id="PR00502">
    <property type="entry name" value="NUDIXFAMILY"/>
</dbReference>